<dbReference type="PANTHER" id="PTHR42663:SF6">
    <property type="entry name" value="HYDROLASE C777.06C-RELATED"/>
    <property type="match status" value="1"/>
</dbReference>
<dbReference type="RefSeq" id="WP_002659184.1">
    <property type="nucleotide sequence ID" value="NZ_JH719942.1"/>
</dbReference>
<dbReference type="GO" id="GO:0016787">
    <property type="term" value="F:hydrolase activity"/>
    <property type="evidence" value="ECO:0007669"/>
    <property type="project" value="UniProtKB-KW"/>
</dbReference>
<reference evidence="3" key="1">
    <citation type="journal article" date="2012" name="Stand. Genomic Sci.">
        <title>Permanent draft genome sequence of the gliding predator Saprospira grandis strain Sa g1 (= HR1).</title>
        <authorList>
            <person name="Mavromatis K."/>
            <person name="Chertkov O."/>
            <person name="Lapidus A."/>
            <person name="Nolan M."/>
            <person name="Lucas S."/>
            <person name="Tice H."/>
            <person name="Del Rio T.G."/>
            <person name="Cheng J.F."/>
            <person name="Han C."/>
            <person name="Tapia R."/>
            <person name="Bruce D."/>
            <person name="Goodwin L.A."/>
            <person name="Pitluck S."/>
            <person name="Huntemann M."/>
            <person name="Liolios K."/>
            <person name="Pagani I."/>
            <person name="Ivanova N."/>
            <person name="Mikhailova N."/>
            <person name="Pati A."/>
            <person name="Chen A."/>
            <person name="Palaniappan K."/>
            <person name="Land M."/>
            <person name="Brambilla E.M."/>
            <person name="Rohde M."/>
            <person name="Spring S."/>
            <person name="Goker M."/>
            <person name="Detter J.C."/>
            <person name="Bristow J."/>
            <person name="Eisen J.A."/>
            <person name="Markowitz V."/>
            <person name="Hugenholtz P."/>
            <person name="Kyrpides N.C."/>
            <person name="Klenk H.P."/>
            <person name="Woyke T."/>
        </authorList>
    </citation>
    <scope>NUCLEOTIDE SEQUENCE [LARGE SCALE GENOMIC DNA]</scope>
    <source>
        <strain evidence="3">DSM 2844</strain>
    </source>
</reference>
<protein>
    <submittedName>
        <fullName evidence="2">Metal-dependent hydrolase, beta-lactamase superfamily I</fullName>
    </submittedName>
</protein>
<dbReference type="Gene3D" id="3.60.15.10">
    <property type="entry name" value="Ribonuclease Z/Hydroxyacylglutathione hydrolase-like"/>
    <property type="match status" value="1"/>
</dbReference>
<dbReference type="InterPro" id="IPR036866">
    <property type="entry name" value="RibonucZ/Hydroxyglut_hydro"/>
</dbReference>
<evidence type="ECO:0000313" key="3">
    <source>
        <dbReference type="Proteomes" id="UP000005113"/>
    </source>
</evidence>
<dbReference type="CDD" id="cd16279">
    <property type="entry name" value="metallo-hydrolase-like_MBL-fold"/>
    <property type="match status" value="1"/>
</dbReference>
<gene>
    <name evidence="2" type="ORF">SapgrDRAFT_1799</name>
</gene>
<dbReference type="SUPFAM" id="SSF56281">
    <property type="entry name" value="Metallo-hydrolase/oxidoreductase"/>
    <property type="match status" value="1"/>
</dbReference>
<dbReference type="Pfam" id="PF12706">
    <property type="entry name" value="Lactamase_B_2"/>
    <property type="match status" value="1"/>
</dbReference>
<dbReference type="OrthoDB" id="9781189at2"/>
<keyword evidence="2" id="KW-0378">Hydrolase</keyword>
<dbReference type="AlphaFoldDB" id="J0P7K2"/>
<evidence type="ECO:0000313" key="2">
    <source>
        <dbReference type="EMBL" id="EJF53502.1"/>
    </source>
</evidence>
<dbReference type="SMART" id="SM00849">
    <property type="entry name" value="Lactamase_B"/>
    <property type="match status" value="1"/>
</dbReference>
<sequence>MKIRFLGTGTSQGVPVIGCDCEVCQSKDPRNQRLRVSILVEHQGQRVVIDSGPDFRAQMLAAQVDRLDALVITHEHRDHVAGLDDVRPFNFRQQMDMPLYATSRVQKALKESFAYIFAADYPGVPRVLLQRVEKNQPFSLIGLNWMPVEYSHGRLPVMGYRIGNFAYLTDFKAMPEDQYAYLQGLDTLVISALHHEEHYSHITLAQALEEIKRIGPKRAYITHISHYMGLHEEQEAQLPKHIRFAYDGLEIEVD</sequence>
<dbReference type="Proteomes" id="UP000005113">
    <property type="component" value="Unassembled WGS sequence"/>
</dbReference>
<dbReference type="InterPro" id="IPR001279">
    <property type="entry name" value="Metallo-B-lactamas"/>
</dbReference>
<dbReference type="HOGENOM" id="CLU_044538_2_1_10"/>
<name>J0P7K2_9BACT</name>
<proteinExistence type="predicted"/>
<organism evidence="2 3">
    <name type="scientific">Saprospira grandis DSM 2844</name>
    <dbReference type="NCBI Taxonomy" id="694433"/>
    <lineage>
        <taxon>Bacteria</taxon>
        <taxon>Pseudomonadati</taxon>
        <taxon>Bacteroidota</taxon>
        <taxon>Saprospiria</taxon>
        <taxon>Saprospirales</taxon>
        <taxon>Saprospiraceae</taxon>
        <taxon>Saprospira</taxon>
    </lineage>
</organism>
<dbReference type="EMBL" id="JH719942">
    <property type="protein sequence ID" value="EJF53502.1"/>
    <property type="molecule type" value="Genomic_DNA"/>
</dbReference>
<accession>J0P7K2</accession>
<dbReference type="PANTHER" id="PTHR42663">
    <property type="entry name" value="HYDROLASE C777.06C-RELATED-RELATED"/>
    <property type="match status" value="1"/>
</dbReference>
<evidence type="ECO:0000259" key="1">
    <source>
        <dbReference type="SMART" id="SM00849"/>
    </source>
</evidence>
<feature type="domain" description="Metallo-beta-lactamase" evidence="1">
    <location>
        <begin position="34"/>
        <end position="223"/>
    </location>
</feature>